<comment type="caution">
    <text evidence="1">The sequence shown here is derived from an EMBL/GenBank/DDBJ whole genome shotgun (WGS) entry which is preliminary data.</text>
</comment>
<dbReference type="Proteomes" id="UP000827976">
    <property type="component" value="Chromosome 2"/>
</dbReference>
<proteinExistence type="predicted"/>
<accession>A0ACB7WRD5</accession>
<organism evidence="1 2">
    <name type="scientific">Dioscorea alata</name>
    <name type="common">Purple yam</name>
    <dbReference type="NCBI Taxonomy" id="55571"/>
    <lineage>
        <taxon>Eukaryota</taxon>
        <taxon>Viridiplantae</taxon>
        <taxon>Streptophyta</taxon>
        <taxon>Embryophyta</taxon>
        <taxon>Tracheophyta</taxon>
        <taxon>Spermatophyta</taxon>
        <taxon>Magnoliopsida</taxon>
        <taxon>Liliopsida</taxon>
        <taxon>Dioscoreales</taxon>
        <taxon>Dioscoreaceae</taxon>
        <taxon>Dioscorea</taxon>
    </lineage>
</organism>
<name>A0ACB7WRD5_DIOAL</name>
<reference evidence="2" key="1">
    <citation type="journal article" date="2022" name="Nat. Commun.">
        <title>Chromosome evolution and the genetic basis of agronomically important traits in greater yam.</title>
        <authorList>
            <person name="Bredeson J.V."/>
            <person name="Lyons J.B."/>
            <person name="Oniyinde I.O."/>
            <person name="Okereke N.R."/>
            <person name="Kolade O."/>
            <person name="Nnabue I."/>
            <person name="Nwadili C.O."/>
            <person name="Hribova E."/>
            <person name="Parker M."/>
            <person name="Nwogha J."/>
            <person name="Shu S."/>
            <person name="Carlson J."/>
            <person name="Kariba R."/>
            <person name="Muthemba S."/>
            <person name="Knop K."/>
            <person name="Barton G.J."/>
            <person name="Sherwood A.V."/>
            <person name="Lopez-Montes A."/>
            <person name="Asiedu R."/>
            <person name="Jamnadass R."/>
            <person name="Muchugi A."/>
            <person name="Goodstein D."/>
            <person name="Egesi C.N."/>
            <person name="Featherston J."/>
            <person name="Asfaw A."/>
            <person name="Simpson G.G."/>
            <person name="Dolezel J."/>
            <person name="Hendre P.S."/>
            <person name="Van Deynze A."/>
            <person name="Kumar P.L."/>
            <person name="Obidiegwu J.E."/>
            <person name="Bhattacharjee R."/>
            <person name="Rokhsar D.S."/>
        </authorList>
    </citation>
    <scope>NUCLEOTIDE SEQUENCE [LARGE SCALE GENOMIC DNA]</scope>
    <source>
        <strain evidence="2">cv. TDa95/00328</strain>
    </source>
</reference>
<keyword evidence="2" id="KW-1185">Reference proteome</keyword>
<protein>
    <submittedName>
        <fullName evidence="1">E3 ubiquitin ligase involved in syntaxin degradation protein</fullName>
    </submittedName>
</protein>
<evidence type="ECO:0000313" key="2">
    <source>
        <dbReference type="Proteomes" id="UP000827976"/>
    </source>
</evidence>
<gene>
    <name evidence="1" type="ORF">IHE45_02G063800</name>
</gene>
<dbReference type="EMBL" id="CM037012">
    <property type="protein sequence ID" value="KAH7690666.1"/>
    <property type="molecule type" value="Genomic_DNA"/>
</dbReference>
<sequence length="1033" mass="118597">MFKSARWRNEKNRVKAVFKFQFHVTQVPLVGWDTMVVSLVPLDVGKPSLKSDKAEVMNGECQWLKPVFETARLVQDPKSMKFNEKFYQFLVSSPGSTKAGLLGETSINLADYAQVFKPCSVSLPLKGSNNGAILHVTVQRVEGEDVERRRETEENGDTIVKQPRKTLQSQLSNGENDGTSTVKENLFANGELRKSSSFESASGSDSSSGQYTPKGNGIGNGISLAPLNPINSSAEWSIHSTLEGNMDELAQTSGDNSWRERLLDPNVELEKLRSDAIALARQLDVSELELQTLRKQVVKESKRGQEFSLEISDLKDERDAARRECEEFKASLKRLSIVNTPKVSKVDDEDLRSVLEEIKEELSHEKSLNANLRFQLEKTQESNSELILAVRELDELLEQKEKEIGGLGDNSIEVVHIADADDDLCENGNIVLHSKSYKQKKELPKTMSQHDDEDQYALEVLVKGDVGVTNSLEQQIIDLKSELELYAKEREEMEMQMEQIALDYEIMKQENHDLSSKLEQIQLREQLRMQYECSAHLAIINDLESHVAGLEKELAKQAEQFRTDLETVTQAKIKQEQRAIQAEEAMRKIRWRNANTAERLQEEFRVLSSQLSSTFDANEKLATKAMKEASELQLEKCHLEELLEKANDELELVQEQHRAELEEQSKLLDMKTDEANELLSELENKSAALENQKKLIEEMRKAYSEEIERLLEEKNDLAEQVQQKEELVAEIERLTLAVEESERMLKDRKLEKEELEREISSVREEMNKSLEELSNLRSLSDEKETMIQTLNSEVETLQVNSSDMKHSLLEDELEKEKLRKQISHLVDDLQKKDDMIARFEKKLKENNARHAVTDTAAKTSIRNKNSRSNMTPQNSKEVSALREKVRILQEEMKLKNAELEETKNLFIKKEKDLNDKIEELGRNREGSNCEGMKYKQDNLNDEQEECICEDKENALRFEQENKADSEKLKIEQGYIAEILSEVTALKQRNESMEAELKEMQERYSDISLKFAEVEGERQQLVMRIRSLKNSMKT</sequence>
<evidence type="ECO:0000313" key="1">
    <source>
        <dbReference type="EMBL" id="KAH7690666.1"/>
    </source>
</evidence>